<sequence length="55" mass="6521">MINLKIGKYVLYLRYAVSVKLNIKAFELKKLKQNQKQEQKIKSKLKQNTSNPKIE</sequence>
<dbReference type="EMBL" id="CP131060">
    <property type="protein sequence ID" value="WNY25799.1"/>
    <property type="molecule type" value="Genomic_DNA"/>
</dbReference>
<organism evidence="2 3">
    <name type="scientific">Methanolapillus millepedarum</name>
    <dbReference type="NCBI Taxonomy" id="3028296"/>
    <lineage>
        <taxon>Archaea</taxon>
        <taxon>Methanobacteriati</taxon>
        <taxon>Methanobacteriota</taxon>
        <taxon>Stenosarchaea group</taxon>
        <taxon>Methanomicrobia</taxon>
        <taxon>Methanosarcinales</taxon>
        <taxon>Methanosarcinaceae</taxon>
        <taxon>Methanolapillus</taxon>
    </lineage>
</organism>
<keyword evidence="3" id="KW-1185">Reference proteome</keyword>
<dbReference type="AlphaFoldDB" id="A0AA96V3F6"/>
<evidence type="ECO:0000313" key="2">
    <source>
        <dbReference type="EMBL" id="WNY25799.1"/>
    </source>
</evidence>
<evidence type="ECO:0000256" key="1">
    <source>
        <dbReference type="SAM" id="MobiDB-lite"/>
    </source>
</evidence>
<evidence type="ECO:0000313" key="3">
    <source>
        <dbReference type="Proteomes" id="UP001303587"/>
    </source>
</evidence>
<feature type="region of interest" description="Disordered" evidence="1">
    <location>
        <begin position="35"/>
        <end position="55"/>
    </location>
</feature>
<feature type="compositionally biased region" description="Polar residues" evidence="1">
    <location>
        <begin position="46"/>
        <end position="55"/>
    </location>
</feature>
<accession>A0AA96V3F6</accession>
<reference evidence="2 3" key="1">
    <citation type="submission" date="2023-07" db="EMBL/GenBank/DDBJ databases">
        <title>Closed genoem sequence of Methanosarcinaceae archaeon Ac7.</title>
        <authorList>
            <person name="Poehlein A."/>
            <person name="Protasov E."/>
            <person name="Platt K."/>
            <person name="Reeh H."/>
            <person name="Daniel R."/>
            <person name="Brune A."/>
        </authorList>
    </citation>
    <scope>NUCLEOTIDE SEQUENCE [LARGE SCALE GENOMIC DNA]</scope>
    <source>
        <strain evidence="2 3">Ac7</strain>
    </source>
</reference>
<gene>
    <name evidence="2" type="ORF">MsAc7_13610</name>
</gene>
<name>A0AA96V3F6_9EURY</name>
<protein>
    <submittedName>
        <fullName evidence="2">Uncharacterized protein</fullName>
    </submittedName>
</protein>
<dbReference type="Proteomes" id="UP001303587">
    <property type="component" value="Chromosome"/>
</dbReference>
<proteinExistence type="predicted"/>